<evidence type="ECO:0000313" key="6">
    <source>
        <dbReference type="Proteomes" id="UP000886885"/>
    </source>
</evidence>
<keyword evidence="3" id="KW-0472">Membrane</keyword>
<feature type="domain" description="Legume lectin" evidence="4">
    <location>
        <begin position="1"/>
        <end position="38"/>
    </location>
</feature>
<evidence type="ECO:0000259" key="4">
    <source>
        <dbReference type="Pfam" id="PF00139"/>
    </source>
</evidence>
<dbReference type="GO" id="GO:0030246">
    <property type="term" value="F:carbohydrate binding"/>
    <property type="evidence" value="ECO:0007669"/>
    <property type="project" value="UniProtKB-KW"/>
</dbReference>
<accession>A0A8X8BXZ2</accession>
<keyword evidence="6" id="KW-1185">Reference proteome</keyword>
<evidence type="ECO:0000256" key="2">
    <source>
        <dbReference type="ARBA" id="ARBA00022734"/>
    </source>
</evidence>
<evidence type="ECO:0000256" key="1">
    <source>
        <dbReference type="ARBA" id="ARBA00007606"/>
    </source>
</evidence>
<feature type="transmembrane region" description="Helical" evidence="3">
    <location>
        <begin position="51"/>
        <end position="75"/>
    </location>
</feature>
<protein>
    <recommendedName>
        <fullName evidence="4">Legume lectin domain-containing protein</fullName>
    </recommendedName>
</protein>
<dbReference type="Gene3D" id="2.60.120.200">
    <property type="match status" value="1"/>
</dbReference>
<dbReference type="OrthoDB" id="991216at2759"/>
<dbReference type="SUPFAM" id="SSF49899">
    <property type="entry name" value="Concanavalin A-like lectins/glucanases"/>
    <property type="match status" value="1"/>
</dbReference>
<dbReference type="AlphaFoldDB" id="A0A8X8BXZ2"/>
<dbReference type="InterPro" id="IPR013320">
    <property type="entry name" value="ConA-like_dom_sf"/>
</dbReference>
<keyword evidence="3" id="KW-1133">Transmembrane helix</keyword>
<keyword evidence="2" id="KW-0430">Lectin</keyword>
<name>A0A8X8BXZ2_POPTO</name>
<keyword evidence="3" id="KW-0812">Transmembrane</keyword>
<dbReference type="Proteomes" id="UP000886885">
    <property type="component" value="Unassembled WGS sequence"/>
</dbReference>
<evidence type="ECO:0000256" key="3">
    <source>
        <dbReference type="SAM" id="Phobius"/>
    </source>
</evidence>
<dbReference type="EMBL" id="JAAWWB010002342">
    <property type="protein sequence ID" value="KAG6735259.1"/>
    <property type="molecule type" value="Genomic_DNA"/>
</dbReference>
<proteinExistence type="inferred from homology"/>
<comment type="similarity">
    <text evidence="1">Belongs to the leguminous lectin family.</text>
</comment>
<sequence length="292" mass="32647">MYIGFSSSTGSVLTSHYLLGWSFKINGQAEALDISQLPKLPRIGPKKTSRFLTIGLPVICLSLVLVAVSCIVSAGQGTVGYRWLCQSLQRCPPTSKVEIAVKRVSHESRQVMRDFSWKLSALATFVTRTYTKWEQVVVIEVASGGRPIQPTEDANLVDWVFTHWLRGEFLEARDPNLEGGVLLPDISPLRLSAGSLTFSHREGFEDFAMSYPSSMDMAFSHTSSIAESLLSGVLRFLPISCQEFMYNLSGESEAFLKSLYVRYYRLDFSCSELSFGDAYERSRSPVEKYKDA</sequence>
<gene>
    <name evidence="5" type="ORF">POTOM_062198</name>
</gene>
<dbReference type="Pfam" id="PF00139">
    <property type="entry name" value="Lectin_legB"/>
    <property type="match status" value="1"/>
</dbReference>
<dbReference type="InterPro" id="IPR001220">
    <property type="entry name" value="Legume_lectin_dom"/>
</dbReference>
<organism evidence="5 6">
    <name type="scientific">Populus tomentosa</name>
    <name type="common">Chinese white poplar</name>
    <dbReference type="NCBI Taxonomy" id="118781"/>
    <lineage>
        <taxon>Eukaryota</taxon>
        <taxon>Viridiplantae</taxon>
        <taxon>Streptophyta</taxon>
        <taxon>Embryophyta</taxon>
        <taxon>Tracheophyta</taxon>
        <taxon>Spermatophyta</taxon>
        <taxon>Magnoliopsida</taxon>
        <taxon>eudicotyledons</taxon>
        <taxon>Gunneridae</taxon>
        <taxon>Pentapetalae</taxon>
        <taxon>rosids</taxon>
        <taxon>fabids</taxon>
        <taxon>Malpighiales</taxon>
        <taxon>Salicaceae</taxon>
        <taxon>Saliceae</taxon>
        <taxon>Populus</taxon>
    </lineage>
</organism>
<evidence type="ECO:0000313" key="5">
    <source>
        <dbReference type="EMBL" id="KAG6735259.1"/>
    </source>
</evidence>
<comment type="caution">
    <text evidence="5">The sequence shown here is derived from an EMBL/GenBank/DDBJ whole genome shotgun (WGS) entry which is preliminary data.</text>
</comment>
<reference evidence="5" key="1">
    <citation type="journal article" date="2020" name="bioRxiv">
        <title>Hybrid origin of Populus tomentosa Carr. identified through genome sequencing and phylogenomic analysis.</title>
        <authorList>
            <person name="An X."/>
            <person name="Gao K."/>
            <person name="Chen Z."/>
            <person name="Li J."/>
            <person name="Yang X."/>
            <person name="Yang X."/>
            <person name="Zhou J."/>
            <person name="Guo T."/>
            <person name="Zhao T."/>
            <person name="Huang S."/>
            <person name="Miao D."/>
            <person name="Khan W.U."/>
            <person name="Rao P."/>
            <person name="Ye M."/>
            <person name="Lei B."/>
            <person name="Liao W."/>
            <person name="Wang J."/>
            <person name="Ji L."/>
            <person name="Li Y."/>
            <person name="Guo B."/>
            <person name="Mustafa N.S."/>
            <person name="Li S."/>
            <person name="Yun Q."/>
            <person name="Keller S.R."/>
            <person name="Mao J."/>
            <person name="Zhang R."/>
            <person name="Strauss S.H."/>
        </authorList>
    </citation>
    <scope>NUCLEOTIDE SEQUENCE</scope>
    <source>
        <strain evidence="5">GM15</strain>
        <tissue evidence="5">Leaf</tissue>
    </source>
</reference>